<dbReference type="AlphaFoldDB" id="A0AAJ5TIX8"/>
<sequence length="40" mass="4634">MIQKHAIPILEFDDNPQAVIMPNHEGLDLQLPKKCVYAFR</sequence>
<reference evidence="1 2" key="1">
    <citation type="submission" date="2019-04" db="EMBL/GenBank/DDBJ databases">
        <authorList>
            <consortium name="Pathogen Informatics"/>
        </authorList>
    </citation>
    <scope>NUCLEOTIDE SEQUENCE [LARGE SCALE GENOMIC DNA]</scope>
    <source>
        <strain evidence="1 2">GPSC54</strain>
    </source>
</reference>
<dbReference type="EMBL" id="CAASIK010000003">
    <property type="protein sequence ID" value="VNB44100.1"/>
    <property type="molecule type" value="Genomic_DNA"/>
</dbReference>
<name>A0AAJ5TIX8_STREE</name>
<evidence type="ECO:0000313" key="2">
    <source>
        <dbReference type="Proteomes" id="UP000310822"/>
    </source>
</evidence>
<proteinExistence type="predicted"/>
<accession>A0AAJ5TIX8</accession>
<comment type="caution">
    <text evidence="1">The sequence shown here is derived from an EMBL/GenBank/DDBJ whole genome shotgun (WGS) entry which is preliminary data.</text>
</comment>
<gene>
    <name evidence="1" type="ORF">SAMEA2783718_00728</name>
</gene>
<dbReference type="Proteomes" id="UP000310822">
    <property type="component" value="Unassembled WGS sequence"/>
</dbReference>
<organism evidence="1 2">
    <name type="scientific">Streptococcus pneumoniae</name>
    <dbReference type="NCBI Taxonomy" id="1313"/>
    <lineage>
        <taxon>Bacteria</taxon>
        <taxon>Bacillati</taxon>
        <taxon>Bacillota</taxon>
        <taxon>Bacilli</taxon>
        <taxon>Lactobacillales</taxon>
        <taxon>Streptococcaceae</taxon>
        <taxon>Streptococcus</taxon>
    </lineage>
</organism>
<evidence type="ECO:0000313" key="1">
    <source>
        <dbReference type="EMBL" id="VNB44100.1"/>
    </source>
</evidence>
<protein>
    <submittedName>
        <fullName evidence="1">Phosphorylase Pnp/Udp family protein</fullName>
    </submittedName>
</protein>